<organism evidence="2 3">
    <name type="scientific">Strigamia maritima</name>
    <name type="common">European centipede</name>
    <name type="synonym">Geophilus maritimus</name>
    <dbReference type="NCBI Taxonomy" id="126957"/>
    <lineage>
        <taxon>Eukaryota</taxon>
        <taxon>Metazoa</taxon>
        <taxon>Ecdysozoa</taxon>
        <taxon>Arthropoda</taxon>
        <taxon>Myriapoda</taxon>
        <taxon>Chilopoda</taxon>
        <taxon>Pleurostigmophora</taxon>
        <taxon>Geophilomorpha</taxon>
        <taxon>Linotaeniidae</taxon>
        <taxon>Strigamia</taxon>
    </lineage>
</organism>
<dbReference type="GO" id="GO:0061909">
    <property type="term" value="P:autophagosome-lysosome fusion"/>
    <property type="evidence" value="ECO:0007669"/>
    <property type="project" value="TreeGrafter"/>
</dbReference>
<dbReference type="Pfam" id="PF23069">
    <property type="entry name" value="DUF7042"/>
    <property type="match status" value="1"/>
</dbReference>
<dbReference type="HOGENOM" id="CLU_1752018_0_0_1"/>
<reference evidence="2" key="2">
    <citation type="submission" date="2015-02" db="UniProtKB">
        <authorList>
            <consortium name="EnsemblMetazoa"/>
        </authorList>
    </citation>
    <scope>IDENTIFICATION</scope>
</reference>
<evidence type="ECO:0000313" key="2">
    <source>
        <dbReference type="EnsemblMetazoa" id="SMAR015541-PA"/>
    </source>
</evidence>
<feature type="domain" description="DUF7042" evidence="1">
    <location>
        <begin position="86"/>
        <end position="144"/>
    </location>
</feature>
<dbReference type="EnsemblMetazoa" id="SMAR015541-RA">
    <property type="protein sequence ID" value="SMAR015541-PA"/>
    <property type="gene ID" value="SMAR015541"/>
</dbReference>
<evidence type="ECO:0000313" key="3">
    <source>
        <dbReference type="Proteomes" id="UP000014500"/>
    </source>
</evidence>
<dbReference type="Proteomes" id="UP000014500">
    <property type="component" value="Unassembled WGS sequence"/>
</dbReference>
<dbReference type="PANTHER" id="PTHR22255">
    <property type="entry name" value="LP06548P"/>
    <property type="match status" value="1"/>
</dbReference>
<dbReference type="AlphaFoldDB" id="T1JNW2"/>
<dbReference type="PhylomeDB" id="T1JNW2"/>
<dbReference type="PANTHER" id="PTHR22255:SF9">
    <property type="entry name" value="LP06548P"/>
    <property type="match status" value="1"/>
</dbReference>
<proteinExistence type="predicted"/>
<dbReference type="EMBL" id="JH431721">
    <property type="status" value="NOT_ANNOTATED_CDS"/>
    <property type="molecule type" value="Genomic_DNA"/>
</dbReference>
<name>T1JNW2_STRMM</name>
<protein>
    <recommendedName>
        <fullName evidence="1">DUF7042 domain-containing protein</fullName>
    </recommendedName>
</protein>
<dbReference type="InterPro" id="IPR055470">
    <property type="entry name" value="DUF7042"/>
</dbReference>
<reference evidence="3" key="1">
    <citation type="submission" date="2011-05" db="EMBL/GenBank/DDBJ databases">
        <authorList>
            <person name="Richards S.R."/>
            <person name="Qu J."/>
            <person name="Jiang H."/>
            <person name="Jhangiani S.N."/>
            <person name="Agravi P."/>
            <person name="Goodspeed R."/>
            <person name="Gross S."/>
            <person name="Mandapat C."/>
            <person name="Jackson L."/>
            <person name="Mathew T."/>
            <person name="Pu L."/>
            <person name="Thornton R."/>
            <person name="Saada N."/>
            <person name="Wilczek-Boney K.B."/>
            <person name="Lee S."/>
            <person name="Kovar C."/>
            <person name="Wu Y."/>
            <person name="Scherer S.E."/>
            <person name="Worley K.C."/>
            <person name="Muzny D.M."/>
            <person name="Gibbs R."/>
        </authorList>
    </citation>
    <scope>NUCLEOTIDE SEQUENCE</scope>
    <source>
        <strain evidence="3">Brora</strain>
    </source>
</reference>
<evidence type="ECO:0000259" key="1">
    <source>
        <dbReference type="Pfam" id="PF23069"/>
    </source>
</evidence>
<accession>T1JNW2</accession>
<sequence length="149" mass="16622">MLFLSYVPNFNSIGYIFDEKQPSVRNRSGVFWAGVCDGRIKASLASLAQQLKADCDSFDKPTLETLCGKINGDATLFSMFRANAEPEGCPFHGTFTFSYSRGLTECRNPISSVDSCTEDSRLLFRYQACPDVTGSESTGKRLSCRRFFF</sequence>
<keyword evidence="3" id="KW-1185">Reference proteome</keyword>